<dbReference type="InterPro" id="IPR052515">
    <property type="entry name" value="Gfo/Idh/MocA_Oxidoreductase"/>
</dbReference>
<evidence type="ECO:0000259" key="2">
    <source>
        <dbReference type="Pfam" id="PF01408"/>
    </source>
</evidence>
<accession>A0ABW0W773</accession>
<name>A0ABW0W773_9BACL</name>
<reference evidence="5" key="1">
    <citation type="journal article" date="2019" name="Int. J. Syst. Evol. Microbiol.">
        <title>The Global Catalogue of Microorganisms (GCM) 10K type strain sequencing project: providing services to taxonomists for standard genome sequencing and annotation.</title>
        <authorList>
            <consortium name="The Broad Institute Genomics Platform"/>
            <consortium name="The Broad Institute Genome Sequencing Center for Infectious Disease"/>
            <person name="Wu L."/>
            <person name="Ma J."/>
        </authorList>
    </citation>
    <scope>NUCLEOTIDE SEQUENCE [LARGE SCALE GENOMIC DNA]</scope>
    <source>
        <strain evidence="5">CGMCC 1.3240</strain>
    </source>
</reference>
<comment type="similarity">
    <text evidence="1">Belongs to the Gfo/Idh/MocA family.</text>
</comment>
<evidence type="ECO:0000313" key="4">
    <source>
        <dbReference type="EMBL" id="MFC5652321.1"/>
    </source>
</evidence>
<dbReference type="SUPFAM" id="SSF55347">
    <property type="entry name" value="Glyceraldehyde-3-phosphate dehydrogenase-like, C-terminal domain"/>
    <property type="match status" value="1"/>
</dbReference>
<sequence>MTTAQTKLNIGVIGNGSISSAHLDAYADCAEAVLIAVCDLNETRAQEAAAKYGAAKVYTNYHELLADPEIDAVSICTWNNTHAEISIAALQAGKHVLCEKPLCRTVEEALRVEAAVRESGKVLQVGFVRRYASNTALVKRFLDAGDLGEIYYAKATCLRRLGNPGGWFSDSGRSGGGPLIDLGVHIIDVCWYLMGKPKVKSVSGNTYRKLGNRAHIQNLSFYKAADYNAELNDVEDLANALIRFENGASLLVDVSFTLHAKKDELSVKLYGDKGGAELEPELAIMTEQQNTIVNISPQVDNLSFNFKEAFSQEINHFVQSGLGRAQTLSPVEDGLEITKILCAIYESAASGKEIQFSE</sequence>
<proteinExistence type="inferred from homology"/>
<protein>
    <submittedName>
        <fullName evidence="4">Gfo/Idh/MocA family protein</fullName>
    </submittedName>
</protein>
<dbReference type="RefSeq" id="WP_379190956.1">
    <property type="nucleotide sequence ID" value="NZ_JBHSOW010000095.1"/>
</dbReference>
<dbReference type="Gene3D" id="3.30.360.10">
    <property type="entry name" value="Dihydrodipicolinate Reductase, domain 2"/>
    <property type="match status" value="1"/>
</dbReference>
<comment type="caution">
    <text evidence="4">The sequence shown here is derived from an EMBL/GenBank/DDBJ whole genome shotgun (WGS) entry which is preliminary data.</text>
</comment>
<dbReference type="PANTHER" id="PTHR43249">
    <property type="entry name" value="UDP-N-ACETYL-2-AMINO-2-DEOXY-D-GLUCURONATE OXIDASE"/>
    <property type="match status" value="1"/>
</dbReference>
<feature type="domain" description="Gfo/Idh/MocA-like oxidoreductase C-terminal" evidence="3">
    <location>
        <begin position="139"/>
        <end position="355"/>
    </location>
</feature>
<dbReference type="Pfam" id="PF01408">
    <property type="entry name" value="GFO_IDH_MocA"/>
    <property type="match status" value="1"/>
</dbReference>
<dbReference type="InterPro" id="IPR004104">
    <property type="entry name" value="Gfo/Idh/MocA-like_OxRdtase_C"/>
</dbReference>
<dbReference type="Proteomes" id="UP001596047">
    <property type="component" value="Unassembled WGS sequence"/>
</dbReference>
<evidence type="ECO:0000256" key="1">
    <source>
        <dbReference type="ARBA" id="ARBA00010928"/>
    </source>
</evidence>
<dbReference type="Pfam" id="PF02894">
    <property type="entry name" value="GFO_IDH_MocA_C"/>
    <property type="match status" value="1"/>
</dbReference>
<evidence type="ECO:0000313" key="5">
    <source>
        <dbReference type="Proteomes" id="UP001596047"/>
    </source>
</evidence>
<organism evidence="4 5">
    <name type="scientific">Paenibacillus solisilvae</name>
    <dbReference type="NCBI Taxonomy" id="2486751"/>
    <lineage>
        <taxon>Bacteria</taxon>
        <taxon>Bacillati</taxon>
        <taxon>Bacillota</taxon>
        <taxon>Bacilli</taxon>
        <taxon>Bacillales</taxon>
        <taxon>Paenibacillaceae</taxon>
        <taxon>Paenibacillus</taxon>
    </lineage>
</organism>
<gene>
    <name evidence="4" type="ORF">ACFPYJ_25055</name>
</gene>
<dbReference type="EMBL" id="JBHSOW010000095">
    <property type="protein sequence ID" value="MFC5652321.1"/>
    <property type="molecule type" value="Genomic_DNA"/>
</dbReference>
<dbReference type="Gene3D" id="3.40.50.720">
    <property type="entry name" value="NAD(P)-binding Rossmann-like Domain"/>
    <property type="match status" value="1"/>
</dbReference>
<dbReference type="SUPFAM" id="SSF51735">
    <property type="entry name" value="NAD(P)-binding Rossmann-fold domains"/>
    <property type="match status" value="1"/>
</dbReference>
<evidence type="ECO:0000259" key="3">
    <source>
        <dbReference type="Pfam" id="PF02894"/>
    </source>
</evidence>
<dbReference type="PANTHER" id="PTHR43249:SF1">
    <property type="entry name" value="D-GLUCOSIDE 3-DEHYDROGENASE"/>
    <property type="match status" value="1"/>
</dbReference>
<feature type="domain" description="Gfo/Idh/MocA-like oxidoreductase N-terminal" evidence="2">
    <location>
        <begin position="8"/>
        <end position="127"/>
    </location>
</feature>
<dbReference type="InterPro" id="IPR000683">
    <property type="entry name" value="Gfo/Idh/MocA-like_OxRdtase_N"/>
</dbReference>
<keyword evidence="5" id="KW-1185">Reference proteome</keyword>
<dbReference type="InterPro" id="IPR036291">
    <property type="entry name" value="NAD(P)-bd_dom_sf"/>
</dbReference>